<protein>
    <submittedName>
        <fullName evidence="1">Uncharacterized protein</fullName>
    </submittedName>
</protein>
<sequence>MNVFVNILDNNLSTFKGSEVIPPWFVSGTPKKNGLVSNICSLSPSSLKPEMAFNSVVSAPKFKPGLLFDLVDKDLSKVNINLNLIQSLPYKLTSSQSTIKNVDLKCLESTPGDIGNSVEAGDCLCLVLGPLAAVPSVVLPVSPPGPPVSVEDLQTSQGHANLTAKSPAYLQLISNFPNSFSHIILLICYKKLAMKLSKTPHGEWLGYKWLLWFALSLMVFASVSIGSRADSGTTADSQFLDRSWCCVIPGVWYTASPISANPPVCEETKFYGSPPLVNKSQVFCPLALAFLLSYLGMYFFLGRFNPLLGWY</sequence>
<keyword evidence="2" id="KW-1185">Reference proteome</keyword>
<comment type="caution">
    <text evidence="1">The sequence shown here is derived from an EMBL/GenBank/DDBJ whole genome shotgun (WGS) entry which is preliminary data.</text>
</comment>
<accession>A0ACC2TQM5</accession>
<reference evidence="1" key="1">
    <citation type="submission" date="2022-04" db="EMBL/GenBank/DDBJ databases">
        <title>Genome of the entomopathogenic fungus Entomophthora muscae.</title>
        <authorList>
            <person name="Elya C."/>
            <person name="Lovett B.R."/>
            <person name="Lee E."/>
            <person name="Macias A.M."/>
            <person name="Hajek A.E."/>
            <person name="De Bivort B.L."/>
            <person name="Kasson M.T."/>
            <person name="De Fine Licht H.H."/>
            <person name="Stajich J.E."/>
        </authorList>
    </citation>
    <scope>NUCLEOTIDE SEQUENCE</scope>
    <source>
        <strain evidence="1">Berkeley</strain>
    </source>
</reference>
<gene>
    <name evidence="1" type="ORF">DSO57_1021304</name>
</gene>
<dbReference type="EMBL" id="QTSX02002232">
    <property type="protein sequence ID" value="KAJ9076963.1"/>
    <property type="molecule type" value="Genomic_DNA"/>
</dbReference>
<evidence type="ECO:0000313" key="1">
    <source>
        <dbReference type="EMBL" id="KAJ9076963.1"/>
    </source>
</evidence>
<dbReference type="Proteomes" id="UP001165960">
    <property type="component" value="Unassembled WGS sequence"/>
</dbReference>
<evidence type="ECO:0000313" key="2">
    <source>
        <dbReference type="Proteomes" id="UP001165960"/>
    </source>
</evidence>
<organism evidence="1 2">
    <name type="scientific">Entomophthora muscae</name>
    <dbReference type="NCBI Taxonomy" id="34485"/>
    <lineage>
        <taxon>Eukaryota</taxon>
        <taxon>Fungi</taxon>
        <taxon>Fungi incertae sedis</taxon>
        <taxon>Zoopagomycota</taxon>
        <taxon>Entomophthoromycotina</taxon>
        <taxon>Entomophthoromycetes</taxon>
        <taxon>Entomophthorales</taxon>
        <taxon>Entomophthoraceae</taxon>
        <taxon>Entomophthora</taxon>
    </lineage>
</organism>
<proteinExistence type="predicted"/>
<name>A0ACC2TQM5_9FUNG</name>